<reference evidence="5 6" key="1">
    <citation type="journal article" date="2013" name="Genome Announc.">
        <title>Genome Sequence of the Pyrene- and Fluoranthene-Degrading Bacterium Cycloclasticus sp. Strain PY97M.</title>
        <authorList>
            <person name="Cui Z."/>
            <person name="Xu G."/>
            <person name="Li Q."/>
            <person name="Gao W."/>
            <person name="Zheng L."/>
        </authorList>
    </citation>
    <scope>NUCLEOTIDE SEQUENCE [LARGE SCALE GENOMIC DNA]</scope>
    <source>
        <strain evidence="5 6">PY97M</strain>
    </source>
</reference>
<keyword evidence="3" id="KW-0804">Transcription</keyword>
<dbReference type="CDD" id="cd00038">
    <property type="entry name" value="CAP_ED"/>
    <property type="match status" value="1"/>
</dbReference>
<dbReference type="GO" id="GO:0006355">
    <property type="term" value="P:regulation of DNA-templated transcription"/>
    <property type="evidence" value="ECO:0007669"/>
    <property type="project" value="InterPro"/>
</dbReference>
<evidence type="ECO:0000313" key="6">
    <source>
        <dbReference type="Proteomes" id="UP000015462"/>
    </source>
</evidence>
<evidence type="ECO:0000256" key="2">
    <source>
        <dbReference type="ARBA" id="ARBA00023125"/>
    </source>
</evidence>
<dbReference type="RefSeq" id="WP_016389498.1">
    <property type="nucleotide sequence ID" value="NZ_KE646805.1"/>
</dbReference>
<dbReference type="SMART" id="SM00419">
    <property type="entry name" value="HTH_CRP"/>
    <property type="match status" value="1"/>
</dbReference>
<dbReference type="PROSITE" id="PS51063">
    <property type="entry name" value="HTH_CRP_2"/>
    <property type="match status" value="1"/>
</dbReference>
<comment type="caution">
    <text evidence="5">The sequence shown here is derived from an EMBL/GenBank/DDBJ whole genome shotgun (WGS) entry which is preliminary data.</text>
</comment>
<evidence type="ECO:0000259" key="4">
    <source>
        <dbReference type="PROSITE" id="PS51063"/>
    </source>
</evidence>
<protein>
    <submittedName>
        <fullName evidence="5">Crp/Fnr family transcriptional regulator</fullName>
    </submittedName>
</protein>
<dbReference type="InterPro" id="IPR012318">
    <property type="entry name" value="HTH_CRP"/>
</dbReference>
<accession>A0AB33Z3Y7</accession>
<dbReference type="InterPro" id="IPR018490">
    <property type="entry name" value="cNMP-bd_dom_sf"/>
</dbReference>
<dbReference type="SUPFAM" id="SSF46785">
    <property type="entry name" value="Winged helix' DNA-binding domain"/>
    <property type="match status" value="1"/>
</dbReference>
<evidence type="ECO:0000256" key="3">
    <source>
        <dbReference type="ARBA" id="ARBA00023163"/>
    </source>
</evidence>
<keyword evidence="2" id="KW-0238">DNA-binding</keyword>
<dbReference type="SUPFAM" id="SSF51206">
    <property type="entry name" value="cAMP-binding domain-like"/>
    <property type="match status" value="1"/>
</dbReference>
<evidence type="ECO:0000256" key="1">
    <source>
        <dbReference type="ARBA" id="ARBA00023015"/>
    </source>
</evidence>
<dbReference type="EMBL" id="ASHL01000001">
    <property type="protein sequence ID" value="EPD13923.1"/>
    <property type="molecule type" value="Genomic_DNA"/>
</dbReference>
<proteinExistence type="predicted"/>
<dbReference type="Pfam" id="PF13545">
    <property type="entry name" value="HTH_Crp_2"/>
    <property type="match status" value="1"/>
</dbReference>
<keyword evidence="6" id="KW-1185">Reference proteome</keyword>
<dbReference type="InterPro" id="IPR014710">
    <property type="entry name" value="RmlC-like_jellyroll"/>
</dbReference>
<keyword evidence="1" id="KW-0805">Transcription regulation</keyword>
<name>A0AB33Z3Y7_9GAMM</name>
<dbReference type="InterPro" id="IPR000595">
    <property type="entry name" value="cNMP-bd_dom"/>
</dbReference>
<dbReference type="Proteomes" id="UP000015462">
    <property type="component" value="Unassembled WGS sequence"/>
</dbReference>
<dbReference type="Pfam" id="PF00027">
    <property type="entry name" value="cNMP_binding"/>
    <property type="match status" value="1"/>
</dbReference>
<gene>
    <name evidence="5" type="ORF">L196_00450</name>
</gene>
<organism evidence="5 6">
    <name type="scientific">Cycloclasticus pugetii</name>
    <dbReference type="NCBI Taxonomy" id="34068"/>
    <lineage>
        <taxon>Bacteria</taxon>
        <taxon>Pseudomonadati</taxon>
        <taxon>Pseudomonadota</taxon>
        <taxon>Gammaproteobacteria</taxon>
        <taxon>Thiotrichales</taxon>
        <taxon>Piscirickettsiaceae</taxon>
        <taxon>Cycloclasticus</taxon>
    </lineage>
</organism>
<dbReference type="InterPro" id="IPR036390">
    <property type="entry name" value="WH_DNA-bd_sf"/>
</dbReference>
<evidence type="ECO:0000313" key="5">
    <source>
        <dbReference type="EMBL" id="EPD13923.1"/>
    </source>
</evidence>
<sequence>MSCLVSRLRYYLDISEDDENLVLELEKQEVNYKARRTLNLQQQKNNLFILKRGWLYRYADLQDGRRQVLRVHYPGDIIGLTDIAMCETLGDIATATDVTLCPFQKKHLDKVFIQSPRLTALIFSLGMLEEAILLDRITMIARNNAVNRVANYMLELYSRQKIHTNNTVFTTFNMPLTQDVIADALGLTNVSVSNAFAQLKQENKILNHRKKITILDPDKLKKDLNFIDRFFEIDTSWFPNA</sequence>
<feature type="domain" description="HTH crp-type" evidence="4">
    <location>
        <begin position="143"/>
        <end position="218"/>
    </location>
</feature>
<dbReference type="GO" id="GO:0003677">
    <property type="term" value="F:DNA binding"/>
    <property type="evidence" value="ECO:0007669"/>
    <property type="project" value="UniProtKB-KW"/>
</dbReference>
<dbReference type="AlphaFoldDB" id="A0AB33Z3Y7"/>
<dbReference type="Gene3D" id="2.60.120.10">
    <property type="entry name" value="Jelly Rolls"/>
    <property type="match status" value="1"/>
</dbReference>